<name>A0A3N5DIV0_9SPHN</name>
<reference evidence="2 3" key="1">
    <citation type="submission" date="2018-11" db="EMBL/GenBank/DDBJ databases">
        <title>Erythrobacter spongiae sp. nov., isolated from a marine sponge.</title>
        <authorList>
            <person name="Zhuang L."/>
            <person name="Luo L."/>
        </authorList>
    </citation>
    <scope>NUCLEOTIDE SEQUENCE [LARGE SCALE GENOMIC DNA]</scope>
    <source>
        <strain evidence="2 3">HN-E23</strain>
    </source>
</reference>
<comment type="caution">
    <text evidence="2">The sequence shown here is derived from an EMBL/GenBank/DDBJ whole genome shotgun (WGS) entry which is preliminary data.</text>
</comment>
<evidence type="ECO:0000313" key="3">
    <source>
        <dbReference type="Proteomes" id="UP000275232"/>
    </source>
</evidence>
<dbReference type="EMBL" id="RPFZ01000001">
    <property type="protein sequence ID" value="RPF70575.1"/>
    <property type="molecule type" value="Genomic_DNA"/>
</dbReference>
<sequence length="96" mass="9532">MESEESRTGLRSDRRSFLAACGKYSATVPPAMTILLSTSLSSPAIAKSGGGNNGKGHGTKGNNGVGNGIDPAPPGNPPMNDGPGSSPGNPGRGRVK</sequence>
<proteinExistence type="predicted"/>
<dbReference type="RefSeq" id="WP_123878179.1">
    <property type="nucleotide sequence ID" value="NZ_RPFZ01000001.1"/>
</dbReference>
<feature type="compositionally biased region" description="Gly residues" evidence="1">
    <location>
        <begin position="48"/>
        <end position="67"/>
    </location>
</feature>
<dbReference type="OrthoDB" id="9808131at2"/>
<evidence type="ECO:0000313" key="2">
    <source>
        <dbReference type="EMBL" id="RPF70575.1"/>
    </source>
</evidence>
<dbReference type="AlphaFoldDB" id="A0A3N5DIV0"/>
<organism evidence="2 3">
    <name type="scientific">Aurantiacibacter spongiae</name>
    <dbReference type="NCBI Taxonomy" id="2488860"/>
    <lineage>
        <taxon>Bacteria</taxon>
        <taxon>Pseudomonadati</taxon>
        <taxon>Pseudomonadota</taxon>
        <taxon>Alphaproteobacteria</taxon>
        <taxon>Sphingomonadales</taxon>
        <taxon>Erythrobacteraceae</taxon>
        <taxon>Aurantiacibacter</taxon>
    </lineage>
</organism>
<feature type="compositionally biased region" description="Low complexity" evidence="1">
    <location>
        <begin position="78"/>
        <end position="89"/>
    </location>
</feature>
<feature type="region of interest" description="Disordered" evidence="1">
    <location>
        <begin position="42"/>
        <end position="96"/>
    </location>
</feature>
<protein>
    <submittedName>
        <fullName evidence="2">Uncharacterized protein</fullName>
    </submittedName>
</protein>
<accession>A0A3N5DIV0</accession>
<dbReference type="Proteomes" id="UP000275232">
    <property type="component" value="Unassembled WGS sequence"/>
</dbReference>
<keyword evidence="3" id="KW-1185">Reference proteome</keyword>
<evidence type="ECO:0000256" key="1">
    <source>
        <dbReference type="SAM" id="MobiDB-lite"/>
    </source>
</evidence>
<gene>
    <name evidence="2" type="ORF">EG799_02255</name>
</gene>